<evidence type="ECO:0000256" key="4">
    <source>
        <dbReference type="SAM" id="MobiDB-lite"/>
    </source>
</evidence>
<dbReference type="GO" id="GO:0016787">
    <property type="term" value="F:hydrolase activity"/>
    <property type="evidence" value="ECO:0007669"/>
    <property type="project" value="UniProtKB-KW"/>
</dbReference>
<comment type="similarity">
    <text evidence="1 3">Belongs to the Nudix hydrolase family.</text>
</comment>
<accession>A0ABP6RDB1</accession>
<feature type="domain" description="Nudix hydrolase" evidence="5">
    <location>
        <begin position="87"/>
        <end position="216"/>
    </location>
</feature>
<dbReference type="SUPFAM" id="SSF53254">
    <property type="entry name" value="Phosphoglycerate mutase-like"/>
    <property type="match status" value="1"/>
</dbReference>
<dbReference type="Pfam" id="PF00293">
    <property type="entry name" value="NUDIX"/>
    <property type="match status" value="1"/>
</dbReference>
<evidence type="ECO:0000256" key="2">
    <source>
        <dbReference type="ARBA" id="ARBA00022801"/>
    </source>
</evidence>
<keyword evidence="2 3" id="KW-0378">Hydrolase</keyword>
<dbReference type="InterPro" id="IPR015797">
    <property type="entry name" value="NUDIX_hydrolase-like_dom_sf"/>
</dbReference>
<dbReference type="EMBL" id="BAAAYG010000005">
    <property type="protein sequence ID" value="GAA3283826.1"/>
    <property type="molecule type" value="Genomic_DNA"/>
</dbReference>
<evidence type="ECO:0000259" key="5">
    <source>
        <dbReference type="PROSITE" id="PS51462"/>
    </source>
</evidence>
<dbReference type="PRINTS" id="PR00502">
    <property type="entry name" value="NUDIXFAMILY"/>
</dbReference>
<dbReference type="PANTHER" id="PTHR21340:SF0">
    <property type="entry name" value="BIS(5'-NUCLEOSYL)-TETRAPHOSPHATASE [ASYMMETRICAL]"/>
    <property type="match status" value="1"/>
</dbReference>
<dbReference type="InterPro" id="IPR013078">
    <property type="entry name" value="His_Pase_superF_clade-1"/>
</dbReference>
<dbReference type="CDD" id="cd03673">
    <property type="entry name" value="NUDIX_Ap6A_hydrolase"/>
    <property type="match status" value="1"/>
</dbReference>
<dbReference type="Proteomes" id="UP001501736">
    <property type="component" value="Unassembled WGS sequence"/>
</dbReference>
<dbReference type="Pfam" id="PF00300">
    <property type="entry name" value="His_Phos_1"/>
    <property type="match status" value="1"/>
</dbReference>
<protein>
    <submittedName>
        <fullName evidence="6">NUDIX hydrolase</fullName>
    </submittedName>
</protein>
<dbReference type="InterPro" id="IPR020476">
    <property type="entry name" value="Nudix_hydrolase"/>
</dbReference>
<dbReference type="InterPro" id="IPR029033">
    <property type="entry name" value="His_PPase_superfam"/>
</dbReference>
<dbReference type="Gene3D" id="3.90.79.10">
    <property type="entry name" value="Nucleoside Triphosphate Pyrophosphohydrolase"/>
    <property type="match status" value="1"/>
</dbReference>
<dbReference type="InterPro" id="IPR000086">
    <property type="entry name" value="NUDIX_hydrolase_dom"/>
</dbReference>
<feature type="compositionally biased region" description="Basic and acidic residues" evidence="4">
    <location>
        <begin position="300"/>
        <end position="313"/>
    </location>
</feature>
<evidence type="ECO:0000313" key="7">
    <source>
        <dbReference type="Proteomes" id="UP001501736"/>
    </source>
</evidence>
<feature type="compositionally biased region" description="Low complexity" evidence="4">
    <location>
        <begin position="23"/>
        <end position="61"/>
    </location>
</feature>
<evidence type="ECO:0000256" key="1">
    <source>
        <dbReference type="ARBA" id="ARBA00005582"/>
    </source>
</evidence>
<feature type="region of interest" description="Disordered" evidence="4">
    <location>
        <begin position="1"/>
        <end position="77"/>
    </location>
</feature>
<feature type="region of interest" description="Disordered" evidence="4">
    <location>
        <begin position="300"/>
        <end position="321"/>
    </location>
</feature>
<proteinExistence type="inferred from homology"/>
<sequence length="394" mass="44164">MNTTDRSLDDAVPDTADEARAGASARSVPDAAVAAPSANGTGATPAEPTASTASTESAEPSQPAEPMTRVPRRRTTTCADDGHDAAVLAAGALCWRLNRDALEVLLIHRPRYDDWSFPKGKLDPGETLPECAVREVHEEIGLKVRLGMPLPITRYQVGKSGRMKSKEVWYWAAQVTEGKPKPDAEETDEVRWVAVPQAREMLSNDTDRQPLDELERLHEEMRLRTSPFIVLRHAKAKPRASWSKAEGKRPLAATGKRQAKAVERLLTAWRPRMLESSPWKRCVETVAPYVKRHRHRLKYRDSLTEKRAQEKPQKPRNRTRKSLEALQPLLMCTHRPVLPTVLEELRDWIRDPELLEALPAEDPYLRPGALLVAQQAVDRSGTIVAVEVHDPFDD</sequence>
<name>A0ABP6RDB1_9MICC</name>
<dbReference type="PANTHER" id="PTHR21340">
    <property type="entry name" value="DIADENOSINE 5,5-P1,P4-TETRAPHOSPHATE PYROPHOSPHOHYDROLASE MUTT"/>
    <property type="match status" value="1"/>
</dbReference>
<dbReference type="InterPro" id="IPR020084">
    <property type="entry name" value="NUDIX_hydrolase_CS"/>
</dbReference>
<evidence type="ECO:0000313" key="6">
    <source>
        <dbReference type="EMBL" id="GAA3283826.1"/>
    </source>
</evidence>
<dbReference type="Gene3D" id="3.40.50.1240">
    <property type="entry name" value="Phosphoglycerate mutase-like"/>
    <property type="match status" value="1"/>
</dbReference>
<keyword evidence="7" id="KW-1185">Reference proteome</keyword>
<comment type="caution">
    <text evidence="6">The sequence shown here is derived from an EMBL/GenBank/DDBJ whole genome shotgun (WGS) entry which is preliminary data.</text>
</comment>
<dbReference type="InterPro" id="IPR051325">
    <property type="entry name" value="Nudix_hydrolase_domain"/>
</dbReference>
<reference evidence="7" key="1">
    <citation type="journal article" date="2019" name="Int. J. Syst. Evol. Microbiol.">
        <title>The Global Catalogue of Microorganisms (GCM) 10K type strain sequencing project: providing services to taxonomists for standard genome sequencing and annotation.</title>
        <authorList>
            <consortium name="The Broad Institute Genomics Platform"/>
            <consortium name="The Broad Institute Genome Sequencing Center for Infectious Disease"/>
            <person name="Wu L."/>
            <person name="Ma J."/>
        </authorList>
    </citation>
    <scope>NUCLEOTIDE SEQUENCE [LARGE SCALE GENOMIC DNA]</scope>
    <source>
        <strain evidence="7">JCM 11483</strain>
    </source>
</reference>
<dbReference type="PROSITE" id="PS00893">
    <property type="entry name" value="NUDIX_BOX"/>
    <property type="match status" value="1"/>
</dbReference>
<dbReference type="PROSITE" id="PS51462">
    <property type="entry name" value="NUDIX"/>
    <property type="match status" value="1"/>
</dbReference>
<evidence type="ECO:0000256" key="3">
    <source>
        <dbReference type="RuleBase" id="RU003476"/>
    </source>
</evidence>
<gene>
    <name evidence="6" type="ORF">GCM10020260_13160</name>
</gene>
<dbReference type="SMART" id="SM00855">
    <property type="entry name" value="PGAM"/>
    <property type="match status" value="1"/>
</dbReference>
<dbReference type="SUPFAM" id="SSF55811">
    <property type="entry name" value="Nudix"/>
    <property type="match status" value="1"/>
</dbReference>
<organism evidence="6 7">
    <name type="scientific">Nesterenkonia halobia</name>
    <dbReference type="NCBI Taxonomy" id="37922"/>
    <lineage>
        <taxon>Bacteria</taxon>
        <taxon>Bacillati</taxon>
        <taxon>Actinomycetota</taxon>
        <taxon>Actinomycetes</taxon>
        <taxon>Micrococcales</taxon>
        <taxon>Micrococcaceae</taxon>
        <taxon>Nesterenkonia</taxon>
    </lineage>
</organism>